<protein>
    <submittedName>
        <fullName evidence="7">Cytochrome c oxidase assembly protein</fullName>
    </submittedName>
</protein>
<dbReference type="KEGG" id="azm:DM194_12815"/>
<evidence type="ECO:0000256" key="1">
    <source>
        <dbReference type="ARBA" id="ARBA00004651"/>
    </source>
</evidence>
<dbReference type="InterPro" id="IPR019108">
    <property type="entry name" value="Caa3_assmbl_CtaG-rel"/>
</dbReference>
<keyword evidence="3 6" id="KW-0812">Transmembrane</keyword>
<evidence type="ECO:0000256" key="6">
    <source>
        <dbReference type="SAM" id="Phobius"/>
    </source>
</evidence>
<evidence type="ECO:0000256" key="5">
    <source>
        <dbReference type="ARBA" id="ARBA00023136"/>
    </source>
</evidence>
<dbReference type="Pfam" id="PF09678">
    <property type="entry name" value="Caa3_CtaG"/>
    <property type="match status" value="1"/>
</dbReference>
<dbReference type="GO" id="GO:0005886">
    <property type="term" value="C:plasma membrane"/>
    <property type="evidence" value="ECO:0007669"/>
    <property type="project" value="UniProtKB-SubCell"/>
</dbReference>
<comment type="subcellular location">
    <subcellularLocation>
        <location evidence="1">Cell membrane</location>
        <topology evidence="1">Multi-pass membrane protein</topology>
    </subcellularLocation>
</comment>
<dbReference type="EMBL" id="CP029830">
    <property type="protein sequence ID" value="AWU95245.1"/>
    <property type="molecule type" value="Genomic_DNA"/>
</dbReference>
<feature type="transmembrane region" description="Helical" evidence="6">
    <location>
        <begin position="131"/>
        <end position="151"/>
    </location>
</feature>
<accession>A0A2U9S6Q4</accession>
<feature type="transmembrane region" description="Helical" evidence="6">
    <location>
        <begin position="99"/>
        <end position="119"/>
    </location>
</feature>
<keyword evidence="7" id="KW-0614">Plasmid</keyword>
<dbReference type="AlphaFoldDB" id="A0A2U9S6Q4"/>
<dbReference type="RefSeq" id="WP_111068017.1">
    <property type="nucleotide sequence ID" value="NZ_CP029830.1"/>
</dbReference>
<feature type="transmembrane region" description="Helical" evidence="6">
    <location>
        <begin position="157"/>
        <end position="178"/>
    </location>
</feature>
<dbReference type="OrthoDB" id="259025at2"/>
<keyword evidence="4 6" id="KW-1133">Transmembrane helix</keyword>
<gene>
    <name evidence="7" type="ORF">DM194_12815</name>
</gene>
<organism evidence="7 8">
    <name type="scientific">Azospirillum ramasamyi</name>
    <dbReference type="NCBI Taxonomy" id="682998"/>
    <lineage>
        <taxon>Bacteria</taxon>
        <taxon>Pseudomonadati</taxon>
        <taxon>Pseudomonadota</taxon>
        <taxon>Alphaproteobacteria</taxon>
        <taxon>Rhodospirillales</taxon>
        <taxon>Azospirillaceae</taxon>
        <taxon>Azospirillum</taxon>
    </lineage>
</organism>
<sequence length="294" mass="31231">MPTDAFPFVPYCGAPPVPGGLSTAWNTDPWLLAVFGLAAVGLAAVTGRARTAAGTSGHRSWCLAAGWLVLGIAFISPLCNLTSALFSARVAQHLLTVQVAAPLFVLGWPAGAVGWPRWLRTAVRPLERPELAWGLFGVTLWIWHLPGPYMAALANDAVLWLMHGTLLAGAVAAWRSILAPAGNAMRLRGLLAAFGTSVHLAMLAGLLIFAGTPLFPYHLTTTAAWGLSPLADQQLGGVIMGVVGALGYVALVLAGAARWLRQSADDRIWDERIWDERIWSKRIEDGRFSGGKAG</sequence>
<dbReference type="Proteomes" id="UP000249605">
    <property type="component" value="Plasmid unnamed1"/>
</dbReference>
<evidence type="ECO:0000256" key="2">
    <source>
        <dbReference type="ARBA" id="ARBA00022475"/>
    </source>
</evidence>
<reference evidence="7 8" key="1">
    <citation type="submission" date="2018-06" db="EMBL/GenBank/DDBJ databases">
        <title>Complete genome sequencing of Azospirillum sp. M2T2B2.</title>
        <authorList>
            <person name="Heo J."/>
            <person name="Kim S.-J."/>
            <person name="Kwon S.-W."/>
            <person name="Anandham R."/>
        </authorList>
    </citation>
    <scope>NUCLEOTIDE SEQUENCE [LARGE SCALE GENOMIC DNA]</scope>
    <source>
        <strain evidence="7 8">M2T2B2</strain>
        <plasmid evidence="7 8">unnamed1</plasmid>
    </source>
</reference>
<evidence type="ECO:0000313" key="8">
    <source>
        <dbReference type="Proteomes" id="UP000249605"/>
    </source>
</evidence>
<feature type="transmembrane region" description="Helical" evidence="6">
    <location>
        <begin position="30"/>
        <end position="49"/>
    </location>
</feature>
<name>A0A2U9S6Q4_9PROT</name>
<evidence type="ECO:0000313" key="7">
    <source>
        <dbReference type="EMBL" id="AWU95245.1"/>
    </source>
</evidence>
<geneLocation type="plasmid" evidence="7 8">
    <name>unnamed1</name>
</geneLocation>
<proteinExistence type="predicted"/>
<keyword evidence="8" id="KW-1185">Reference proteome</keyword>
<feature type="transmembrane region" description="Helical" evidence="6">
    <location>
        <begin position="61"/>
        <end position="87"/>
    </location>
</feature>
<keyword evidence="2" id="KW-1003">Cell membrane</keyword>
<keyword evidence="5 6" id="KW-0472">Membrane</keyword>
<feature type="transmembrane region" description="Helical" evidence="6">
    <location>
        <begin position="235"/>
        <end position="257"/>
    </location>
</feature>
<evidence type="ECO:0000256" key="4">
    <source>
        <dbReference type="ARBA" id="ARBA00022989"/>
    </source>
</evidence>
<evidence type="ECO:0000256" key="3">
    <source>
        <dbReference type="ARBA" id="ARBA00022692"/>
    </source>
</evidence>
<feature type="transmembrane region" description="Helical" evidence="6">
    <location>
        <begin position="190"/>
        <end position="215"/>
    </location>
</feature>